<feature type="compositionally biased region" description="Basic and acidic residues" evidence="1">
    <location>
        <begin position="40"/>
        <end position="57"/>
    </location>
</feature>
<feature type="compositionally biased region" description="Polar residues" evidence="1">
    <location>
        <begin position="28"/>
        <end position="39"/>
    </location>
</feature>
<dbReference type="Proteomes" id="UP001431209">
    <property type="component" value="Unassembled WGS sequence"/>
</dbReference>
<feature type="compositionally biased region" description="Polar residues" evidence="1">
    <location>
        <begin position="58"/>
        <end position="70"/>
    </location>
</feature>
<feature type="region of interest" description="Disordered" evidence="1">
    <location>
        <begin position="26"/>
        <end position="70"/>
    </location>
</feature>
<dbReference type="AlphaFoldDB" id="A0AAW2Z4A0"/>
<keyword evidence="3" id="KW-1185">Reference proteome</keyword>
<evidence type="ECO:0000313" key="3">
    <source>
        <dbReference type="Proteomes" id="UP001431209"/>
    </source>
</evidence>
<sequence length="127" mass="15018">MQSPYFYVKEESLDELLIEGLTLELQKQKQTSTNQQRSSEVTDRRSSVYVTEHKQHEYTTSSITHTQQEHTQAFHDNQFVFSPTHITSEDGKRTEHSKQLLYLGKVKRNKNTEAKPEDDMSYKFKFK</sequence>
<evidence type="ECO:0000256" key="1">
    <source>
        <dbReference type="SAM" id="MobiDB-lite"/>
    </source>
</evidence>
<accession>A0AAW2Z4A0</accession>
<gene>
    <name evidence="2" type="ORF">AKO1_003441</name>
</gene>
<dbReference type="EMBL" id="JAOPGA020001056">
    <property type="protein sequence ID" value="KAL0484601.1"/>
    <property type="molecule type" value="Genomic_DNA"/>
</dbReference>
<protein>
    <submittedName>
        <fullName evidence="2">Uncharacterized protein</fullName>
    </submittedName>
</protein>
<evidence type="ECO:0000313" key="2">
    <source>
        <dbReference type="EMBL" id="KAL0484601.1"/>
    </source>
</evidence>
<comment type="caution">
    <text evidence="2">The sequence shown here is derived from an EMBL/GenBank/DDBJ whole genome shotgun (WGS) entry which is preliminary data.</text>
</comment>
<name>A0AAW2Z4A0_9EUKA</name>
<proteinExistence type="predicted"/>
<organism evidence="2 3">
    <name type="scientific">Acrasis kona</name>
    <dbReference type="NCBI Taxonomy" id="1008807"/>
    <lineage>
        <taxon>Eukaryota</taxon>
        <taxon>Discoba</taxon>
        <taxon>Heterolobosea</taxon>
        <taxon>Tetramitia</taxon>
        <taxon>Eutetramitia</taxon>
        <taxon>Acrasidae</taxon>
        <taxon>Acrasis</taxon>
    </lineage>
</organism>
<reference evidence="2 3" key="1">
    <citation type="submission" date="2024-03" db="EMBL/GenBank/DDBJ databases">
        <title>The Acrasis kona genome and developmental transcriptomes reveal deep origins of eukaryotic multicellular pathways.</title>
        <authorList>
            <person name="Sheikh S."/>
            <person name="Fu C.-J."/>
            <person name="Brown M.W."/>
            <person name="Baldauf S.L."/>
        </authorList>
    </citation>
    <scope>NUCLEOTIDE SEQUENCE [LARGE SCALE GENOMIC DNA]</scope>
    <source>
        <strain evidence="2 3">ATCC MYA-3509</strain>
    </source>
</reference>